<keyword evidence="3" id="KW-0597">Phosphoprotein</keyword>
<dbReference type="Pfam" id="PF02879">
    <property type="entry name" value="PGM_PMM_II"/>
    <property type="match status" value="1"/>
</dbReference>
<evidence type="ECO:0000259" key="7">
    <source>
        <dbReference type="Pfam" id="PF02878"/>
    </source>
</evidence>
<comment type="caution">
    <text evidence="10">The sequence shown here is derived from an EMBL/GenBank/DDBJ whole genome shotgun (WGS) entry which is preliminary data.</text>
</comment>
<dbReference type="Pfam" id="PF02880">
    <property type="entry name" value="PGM_PMM_III"/>
    <property type="match status" value="2"/>
</dbReference>
<evidence type="ECO:0000259" key="8">
    <source>
        <dbReference type="Pfam" id="PF02879"/>
    </source>
</evidence>
<evidence type="ECO:0000256" key="5">
    <source>
        <dbReference type="ARBA" id="ARBA00022842"/>
    </source>
</evidence>
<name>A0A178IH23_9BACT</name>
<keyword evidence="11" id="KW-1185">Reference proteome</keyword>
<keyword evidence="4" id="KW-0479">Metal-binding</keyword>
<evidence type="ECO:0000256" key="4">
    <source>
        <dbReference type="ARBA" id="ARBA00022723"/>
    </source>
</evidence>
<dbReference type="Pfam" id="PF02878">
    <property type="entry name" value="PGM_PMM_I"/>
    <property type="match status" value="1"/>
</dbReference>
<evidence type="ECO:0000313" key="11">
    <source>
        <dbReference type="Proteomes" id="UP000078486"/>
    </source>
</evidence>
<dbReference type="PROSITE" id="PS00710">
    <property type="entry name" value="PGM_PMM"/>
    <property type="match status" value="1"/>
</dbReference>
<feature type="domain" description="Alpha-D-phosphohexomutase alpha/beta/alpha" evidence="8">
    <location>
        <begin position="254"/>
        <end position="350"/>
    </location>
</feature>
<accession>A0A178IH23</accession>
<sequence length="653" mass="70515">MTTLDKIQSAAKAGHLLPSAAENLTAWLAASLPSWAVASIDELVAASAWAELNDRFYRYLEFGTGGMRGRTIGVVTTAAETGAPGPQGTPAHAAVGSNVLNDFTLVRATIGLYRYTARYLAASKRQTPPAFVIAHDVRHFSRHFCELAASTWTKLGGTAYIFDGPRSTPQLSFSVRWLRAHAGVVITASHNPPHDNGFKAYFEDGAQVVPPHDKGIVAEVNAIPLGELAPYLEKNIAGVITLNADADAAYQTDAAKAVIDAGVFAKAKLKVAYSNIHATGIVASVPLLERAGVEVHTVPEQAAFDPRFPTVKSPNPENAEALAKAIELAGARGLDAVLATDPDCDRMGVAVRNRAGKLELLTGNQIGAMLAEYRISKYKELGWIPKDGTHSAALVKTFVTSPLQDAIGHHHGVKVINTLTGFKWIAAKIRGYEEQLKQKLLAGEGIALDYDATPFATRARLLLKHSTFYLFGGEESYGYLGNDYVRDKDGNAACLMFAELCAYVKNRGLTVTEYLDEIYLKHGFYLEGVINIYYEGASGAAKIKRILDGYRASPPQKFGDIAVTRFQDFGREKINDADGELIPSQDLYFVTLANGYSFAARGSGTEPKIKFYLFAQAKVSSAAELPTIKTKVRGELDRVKALIESDAKARAEG</sequence>
<dbReference type="PANTHER" id="PTHR45745:SF1">
    <property type="entry name" value="PHOSPHOGLUCOMUTASE 2B-RELATED"/>
    <property type="match status" value="1"/>
</dbReference>
<dbReference type="SUPFAM" id="SSF55957">
    <property type="entry name" value="Phosphoglucomutase, C-terminal domain"/>
    <property type="match status" value="1"/>
</dbReference>
<evidence type="ECO:0000259" key="9">
    <source>
        <dbReference type="Pfam" id="PF02880"/>
    </source>
</evidence>
<dbReference type="CDD" id="cd05799">
    <property type="entry name" value="PGM2"/>
    <property type="match status" value="1"/>
</dbReference>
<dbReference type="STRING" id="1184151.AW736_19465"/>
<dbReference type="GO" id="GO:0006166">
    <property type="term" value="P:purine ribonucleoside salvage"/>
    <property type="evidence" value="ECO:0007669"/>
    <property type="project" value="TreeGrafter"/>
</dbReference>
<dbReference type="InterPro" id="IPR016055">
    <property type="entry name" value="A-D-PHexomutase_a/b/a-I/II/III"/>
</dbReference>
<dbReference type="EMBL" id="LRRQ01000137">
    <property type="protein sequence ID" value="OAM88389.1"/>
    <property type="molecule type" value="Genomic_DNA"/>
</dbReference>
<comment type="cofactor">
    <cofactor evidence="1">
        <name>Mg(2+)</name>
        <dbReference type="ChEBI" id="CHEBI:18420"/>
    </cofactor>
</comment>
<evidence type="ECO:0000256" key="6">
    <source>
        <dbReference type="ARBA" id="ARBA00023235"/>
    </source>
</evidence>
<dbReference type="OrthoDB" id="9806956at2"/>
<dbReference type="PANTHER" id="PTHR45745">
    <property type="entry name" value="PHOSPHOMANNOMUTASE 45A"/>
    <property type="match status" value="1"/>
</dbReference>
<reference evidence="10 11" key="1">
    <citation type="submission" date="2016-01" db="EMBL/GenBank/DDBJ databases">
        <title>High potential of lignocellulose degradation of a new Verrucomicrobia species.</title>
        <authorList>
            <person name="Wang Y."/>
            <person name="Shi Y."/>
            <person name="Qiu Z."/>
            <person name="Liu S."/>
            <person name="Yang H."/>
        </authorList>
    </citation>
    <scope>NUCLEOTIDE SEQUENCE [LARGE SCALE GENOMIC DNA]</scope>
    <source>
        <strain evidence="10 11">TSB47</strain>
    </source>
</reference>
<dbReference type="GO" id="GO:0008973">
    <property type="term" value="F:phosphopentomutase activity"/>
    <property type="evidence" value="ECO:0007669"/>
    <property type="project" value="TreeGrafter"/>
</dbReference>
<evidence type="ECO:0000313" key="10">
    <source>
        <dbReference type="EMBL" id="OAM88389.1"/>
    </source>
</evidence>
<comment type="similarity">
    <text evidence="2">Belongs to the phosphohexose mutase family.</text>
</comment>
<gene>
    <name evidence="10" type="ORF">AW736_19465</name>
</gene>
<dbReference type="InterPro" id="IPR036900">
    <property type="entry name" value="A-D-PHexomutase_C_sf"/>
</dbReference>
<feature type="domain" description="Alpha-D-phosphohexomutase alpha/beta/alpha" evidence="9">
    <location>
        <begin position="363"/>
        <end position="431"/>
    </location>
</feature>
<dbReference type="GO" id="GO:0000287">
    <property type="term" value="F:magnesium ion binding"/>
    <property type="evidence" value="ECO:0007669"/>
    <property type="project" value="InterPro"/>
</dbReference>
<dbReference type="RefSeq" id="WP_068771950.1">
    <property type="nucleotide sequence ID" value="NZ_CP109796.1"/>
</dbReference>
<dbReference type="AlphaFoldDB" id="A0A178IH23"/>
<feature type="domain" description="Alpha-D-phosphohexomutase alpha/beta/alpha" evidence="9">
    <location>
        <begin position="465"/>
        <end position="518"/>
    </location>
</feature>
<dbReference type="SUPFAM" id="SSF53738">
    <property type="entry name" value="Phosphoglucomutase, first 3 domains"/>
    <property type="match status" value="3"/>
</dbReference>
<proteinExistence type="inferred from homology"/>
<keyword evidence="5" id="KW-0460">Magnesium</keyword>
<evidence type="ECO:0000256" key="3">
    <source>
        <dbReference type="ARBA" id="ARBA00022553"/>
    </source>
</evidence>
<dbReference type="InterPro" id="IPR016066">
    <property type="entry name" value="A-D-PHexomutase_CS"/>
</dbReference>
<dbReference type="InterPro" id="IPR005845">
    <property type="entry name" value="A-D-PHexomutase_a/b/a-II"/>
</dbReference>
<evidence type="ECO:0000256" key="2">
    <source>
        <dbReference type="ARBA" id="ARBA00010231"/>
    </source>
</evidence>
<dbReference type="InterPro" id="IPR005846">
    <property type="entry name" value="A-D-PHexomutase_a/b/a-III"/>
</dbReference>
<evidence type="ECO:0000256" key="1">
    <source>
        <dbReference type="ARBA" id="ARBA00001946"/>
    </source>
</evidence>
<protein>
    <submittedName>
        <fullName evidence="10">Phosphoglucomutase</fullName>
    </submittedName>
</protein>
<dbReference type="GO" id="GO:0005975">
    <property type="term" value="P:carbohydrate metabolic process"/>
    <property type="evidence" value="ECO:0007669"/>
    <property type="project" value="InterPro"/>
</dbReference>
<organism evidence="10 11">
    <name type="scientific">Termitidicoccus mucosus</name>
    <dbReference type="NCBI Taxonomy" id="1184151"/>
    <lineage>
        <taxon>Bacteria</taxon>
        <taxon>Pseudomonadati</taxon>
        <taxon>Verrucomicrobiota</taxon>
        <taxon>Opitutia</taxon>
        <taxon>Opitutales</taxon>
        <taxon>Opitutaceae</taxon>
        <taxon>Termitidicoccus</taxon>
    </lineage>
</organism>
<feature type="domain" description="Alpha-D-phosphohexomutase alpha/beta/alpha" evidence="7">
    <location>
        <begin position="116"/>
        <end position="223"/>
    </location>
</feature>
<dbReference type="Gene3D" id="3.40.120.10">
    <property type="entry name" value="Alpha-D-Glucose-1,6-Bisphosphate, subunit A, domain 3"/>
    <property type="match status" value="3"/>
</dbReference>
<dbReference type="InterPro" id="IPR005844">
    <property type="entry name" value="A-D-PHexomutase_a/b/a-I"/>
</dbReference>
<dbReference type="Proteomes" id="UP000078486">
    <property type="component" value="Unassembled WGS sequence"/>
</dbReference>
<keyword evidence="6" id="KW-0413">Isomerase</keyword>